<dbReference type="Proteomes" id="UP000319004">
    <property type="component" value="Chromosome"/>
</dbReference>
<dbReference type="AlphaFoldDB" id="A0A518HYA9"/>
<dbReference type="OrthoDB" id="9981424at2"/>
<sequence length="101" mass="11586">MKVKRLSHGSSRSVLEQTIEWKTIQGHDVPVLIRSEFGAIERIDEGGEMKFKLGNGYKDTQLAWLSFAPKVSSDSRRQFLVHTVEQIKAFLNEGKELRNKK</sequence>
<name>A0A518HYA9_9BACT</name>
<dbReference type="EMBL" id="CP037423">
    <property type="protein sequence ID" value="QDV45835.1"/>
    <property type="molecule type" value="Genomic_DNA"/>
</dbReference>
<reference evidence="1 2" key="1">
    <citation type="submission" date="2019-03" db="EMBL/GenBank/DDBJ databases">
        <title>Deep-cultivation of Planctomycetes and their phenomic and genomic characterization uncovers novel biology.</title>
        <authorList>
            <person name="Wiegand S."/>
            <person name="Jogler M."/>
            <person name="Boedeker C."/>
            <person name="Pinto D."/>
            <person name="Vollmers J."/>
            <person name="Rivas-Marin E."/>
            <person name="Kohn T."/>
            <person name="Peeters S.H."/>
            <person name="Heuer A."/>
            <person name="Rast P."/>
            <person name="Oberbeckmann S."/>
            <person name="Bunk B."/>
            <person name="Jeske O."/>
            <person name="Meyerdierks A."/>
            <person name="Storesund J.E."/>
            <person name="Kallscheuer N."/>
            <person name="Luecker S."/>
            <person name="Lage O.M."/>
            <person name="Pohl T."/>
            <person name="Merkel B.J."/>
            <person name="Hornburger P."/>
            <person name="Mueller R.-W."/>
            <person name="Bruemmer F."/>
            <person name="Labrenz M."/>
            <person name="Spormann A.M."/>
            <person name="Op den Camp H."/>
            <person name="Overmann J."/>
            <person name="Amann R."/>
            <person name="Jetten M.S.M."/>
            <person name="Mascher T."/>
            <person name="Medema M.H."/>
            <person name="Devos D.P."/>
            <person name="Kaster A.-K."/>
            <person name="Ovreas L."/>
            <person name="Rohde M."/>
            <person name="Galperin M.Y."/>
            <person name="Jogler C."/>
        </authorList>
    </citation>
    <scope>NUCLEOTIDE SEQUENCE [LARGE SCALE GENOMIC DNA]</scope>
    <source>
        <strain evidence="1 2">Enr13</strain>
    </source>
</reference>
<dbReference type="KEGG" id="snep:Enr13x_57380"/>
<organism evidence="1 2">
    <name type="scientific">Stieleria neptunia</name>
    <dbReference type="NCBI Taxonomy" id="2527979"/>
    <lineage>
        <taxon>Bacteria</taxon>
        <taxon>Pseudomonadati</taxon>
        <taxon>Planctomycetota</taxon>
        <taxon>Planctomycetia</taxon>
        <taxon>Pirellulales</taxon>
        <taxon>Pirellulaceae</taxon>
        <taxon>Stieleria</taxon>
    </lineage>
</organism>
<evidence type="ECO:0000313" key="2">
    <source>
        <dbReference type="Proteomes" id="UP000319004"/>
    </source>
</evidence>
<accession>A0A518HYA9</accession>
<gene>
    <name evidence="1" type="ORF">Enr13x_57380</name>
</gene>
<keyword evidence="2" id="KW-1185">Reference proteome</keyword>
<dbReference type="RefSeq" id="WP_145390067.1">
    <property type="nucleotide sequence ID" value="NZ_CP037423.1"/>
</dbReference>
<protein>
    <submittedName>
        <fullName evidence="1">Uncharacterized protein</fullName>
    </submittedName>
</protein>
<evidence type="ECO:0000313" key="1">
    <source>
        <dbReference type="EMBL" id="QDV45835.1"/>
    </source>
</evidence>
<proteinExistence type="predicted"/>